<organism evidence="2 3">
    <name type="scientific">Pandoraea oxalativorans</name>
    <dbReference type="NCBI Taxonomy" id="573737"/>
    <lineage>
        <taxon>Bacteria</taxon>
        <taxon>Pseudomonadati</taxon>
        <taxon>Pseudomonadota</taxon>
        <taxon>Betaproteobacteria</taxon>
        <taxon>Burkholderiales</taxon>
        <taxon>Burkholderiaceae</taxon>
        <taxon>Pandoraea</taxon>
    </lineage>
</organism>
<dbReference type="Proteomes" id="UP000035050">
    <property type="component" value="Plasmid pPO70-1"/>
</dbReference>
<evidence type="ECO:0000256" key="1">
    <source>
        <dbReference type="SAM" id="MobiDB-lite"/>
    </source>
</evidence>
<feature type="region of interest" description="Disordered" evidence="1">
    <location>
        <begin position="1"/>
        <end position="25"/>
    </location>
</feature>
<reference evidence="2" key="1">
    <citation type="submission" date="2016-06" db="EMBL/GenBank/DDBJ databases">
        <title>Pandoraea oxalativorans DSM 23570 Genome Sequencing.</title>
        <authorList>
            <person name="Ee R."/>
            <person name="Lim Y.-L."/>
            <person name="Yong D."/>
            <person name="Yin W.-F."/>
            <person name="Chan K.-G."/>
        </authorList>
    </citation>
    <scope>NUCLEOTIDE SEQUENCE</scope>
    <source>
        <strain evidence="2">DSM 23570</strain>
        <plasmid evidence="2">pPO70-1</plasmid>
    </source>
</reference>
<evidence type="ECO:0000313" key="2">
    <source>
        <dbReference type="EMBL" id="AKK24715.1"/>
    </source>
</evidence>
<accession>A0A0G3IHQ5</accession>
<geneLocation type="plasmid" evidence="2 3">
    <name>pPO70-1</name>
</geneLocation>
<name>A0A0G3IHQ5_9BURK</name>
<dbReference type="AlphaFoldDB" id="A0A0G3IHQ5"/>
<gene>
    <name evidence="2" type="ORF">MB84_28260</name>
</gene>
<keyword evidence="3" id="KW-1185">Reference proteome</keyword>
<sequence>MSIDCVPPASHGRRTACAPAPSGGMTHALSEARNTLWRELGKLRPGLSRFARELATLEEPSECRASVERLNSLCKPSPANADRLIDALAHAAASLARAQDEALSRKARLKPGLHVELLEELGALLGLLASVAVCAWVPQWTGPSSATPLLTKLWAASVFLAGGAAQLWATARAGAYRRADKLARQLHVARAAILHAEALHTLASLSTGLSVRAQRFYAALLAEAPPPCDARAARDRRHAPATTCLCAASDKSTLCTVLLGIRATVISLPDEQARNELRRLLEAEARAADPGEPAQTSVHTDAEVPPFGQLKQYLFFRRAITTLQWSGPVCQNRLTLDPIFDAFLRQRMHVCGVPEDRLRTARGLPEVGPRHAGAPWMPPHP</sequence>
<dbReference type="PATRIC" id="fig|573737.6.peg.5560"/>
<proteinExistence type="predicted"/>
<protein>
    <submittedName>
        <fullName evidence="2">Uncharacterized protein</fullName>
    </submittedName>
</protein>
<keyword evidence="2" id="KW-0614">Plasmid</keyword>
<evidence type="ECO:0000313" key="3">
    <source>
        <dbReference type="Proteomes" id="UP000035050"/>
    </source>
</evidence>
<dbReference type="KEGG" id="pox:MB84_28260"/>
<dbReference type="EMBL" id="CP011518">
    <property type="protein sequence ID" value="AKK24715.1"/>
    <property type="molecule type" value="Genomic_DNA"/>
</dbReference>